<keyword evidence="8" id="KW-1185">Reference proteome</keyword>
<dbReference type="Gene3D" id="1.10.1020.10">
    <property type="entry name" value="Adenine-specific Methyltransferase, Domain 2"/>
    <property type="match status" value="1"/>
</dbReference>
<dbReference type="OrthoDB" id="5671374at2"/>
<evidence type="ECO:0000256" key="5">
    <source>
        <dbReference type="ARBA" id="ARBA00022691"/>
    </source>
</evidence>
<dbReference type="Proteomes" id="UP000297872">
    <property type="component" value="Unassembled WGS sequence"/>
</dbReference>
<evidence type="ECO:0000256" key="6">
    <source>
        <dbReference type="ARBA" id="ARBA00047942"/>
    </source>
</evidence>
<comment type="similarity">
    <text evidence="1">Belongs to the N(4)/N(6)-methyltransferase family.</text>
</comment>
<dbReference type="EMBL" id="SGVY01000013">
    <property type="protein sequence ID" value="TFH82479.1"/>
    <property type="molecule type" value="Genomic_DNA"/>
</dbReference>
<dbReference type="GO" id="GO:0009307">
    <property type="term" value="P:DNA restriction-modification system"/>
    <property type="evidence" value="ECO:0007669"/>
    <property type="project" value="InterPro"/>
</dbReference>
<evidence type="ECO:0000313" key="8">
    <source>
        <dbReference type="Proteomes" id="UP000297872"/>
    </source>
</evidence>
<proteinExistence type="inferred from homology"/>
<comment type="catalytic activity">
    <reaction evidence="6">
        <text>a 2'-deoxyadenosine in DNA + S-adenosyl-L-methionine = an N(6)-methyl-2'-deoxyadenosine in DNA + S-adenosyl-L-homocysteine + H(+)</text>
        <dbReference type="Rhea" id="RHEA:15197"/>
        <dbReference type="Rhea" id="RHEA-COMP:12418"/>
        <dbReference type="Rhea" id="RHEA-COMP:12419"/>
        <dbReference type="ChEBI" id="CHEBI:15378"/>
        <dbReference type="ChEBI" id="CHEBI:57856"/>
        <dbReference type="ChEBI" id="CHEBI:59789"/>
        <dbReference type="ChEBI" id="CHEBI:90615"/>
        <dbReference type="ChEBI" id="CHEBI:90616"/>
        <dbReference type="EC" id="2.1.1.72"/>
    </reaction>
</comment>
<accession>A0A4Y8VPF8</accession>
<dbReference type="RefSeq" id="WP_134843245.1">
    <property type="nucleotide sequence ID" value="NZ_SGVY01000013.1"/>
</dbReference>
<keyword evidence="5" id="KW-0949">S-adenosyl-L-methionine</keyword>
<organism evidence="7 8">
    <name type="scientific">Segatella hominis</name>
    <dbReference type="NCBI Taxonomy" id="2518605"/>
    <lineage>
        <taxon>Bacteria</taxon>
        <taxon>Pseudomonadati</taxon>
        <taxon>Bacteroidota</taxon>
        <taxon>Bacteroidia</taxon>
        <taxon>Bacteroidales</taxon>
        <taxon>Prevotellaceae</taxon>
        <taxon>Segatella</taxon>
    </lineage>
</organism>
<gene>
    <name evidence="7" type="ORF">EXN75_06740</name>
</gene>
<dbReference type="GO" id="GO:0009007">
    <property type="term" value="F:site-specific DNA-methyltransferase (adenine-specific) activity"/>
    <property type="evidence" value="ECO:0007669"/>
    <property type="project" value="UniProtKB-EC"/>
</dbReference>
<dbReference type="InterPro" id="IPR029063">
    <property type="entry name" value="SAM-dependent_MTases_sf"/>
</dbReference>
<dbReference type="GeneID" id="302994987"/>
<name>A0A4Y8VPF8_9BACT</name>
<dbReference type="Pfam" id="PF02086">
    <property type="entry name" value="MethyltransfD12"/>
    <property type="match status" value="1"/>
</dbReference>
<dbReference type="AlphaFoldDB" id="A0A4Y8VPF8"/>
<dbReference type="EC" id="2.1.1.72" evidence="2"/>
<dbReference type="InterPro" id="IPR012327">
    <property type="entry name" value="MeTrfase_D12"/>
</dbReference>
<keyword evidence="3 7" id="KW-0489">Methyltransferase</keyword>
<comment type="caution">
    <text evidence="7">The sequence shown here is derived from an EMBL/GenBank/DDBJ whole genome shotgun (WGS) entry which is preliminary data.</text>
</comment>
<sequence>MNKRFSSSPLPFRGSKRYYIKRFREVLAQADDIDTVVDLFGGSGLLSRVAKDMLPNCRVIYNDFDHYDQRLANVANTNALLRSIAPLVATVPDNKKIPAETKKTILELCAKAEKKHAVDYITLSGSLLFSGNWAQSYEQLSKQTMYNRMVKTDYDVTNYLQGLEVTHCDYRELFEAHKENKKALFLLDPPYLQTEHSAYKADTYWQLKDYLDVLTLLNGTKYVLFTSGKSQIIELCDWINKQFNATLLNGAQKYEQNSRINDFAAYKDIMITKL</sequence>
<evidence type="ECO:0000313" key="7">
    <source>
        <dbReference type="EMBL" id="TFH82479.1"/>
    </source>
</evidence>
<evidence type="ECO:0000256" key="3">
    <source>
        <dbReference type="ARBA" id="ARBA00022603"/>
    </source>
</evidence>
<reference evidence="7 8" key="1">
    <citation type="submission" date="2019-02" db="EMBL/GenBank/DDBJ databases">
        <title>Draft Genome Sequence of the Prevotella sp. BCRC 81118, Isolated from Human Feces.</title>
        <authorList>
            <person name="Huang C.-H."/>
        </authorList>
    </citation>
    <scope>NUCLEOTIDE SEQUENCE [LARGE SCALE GENOMIC DNA]</scope>
    <source>
        <strain evidence="7 8">BCRC 81118</strain>
    </source>
</reference>
<keyword evidence="4" id="KW-0808">Transferase</keyword>
<evidence type="ECO:0000256" key="1">
    <source>
        <dbReference type="ARBA" id="ARBA00006594"/>
    </source>
</evidence>
<evidence type="ECO:0000256" key="4">
    <source>
        <dbReference type="ARBA" id="ARBA00022679"/>
    </source>
</evidence>
<dbReference type="GO" id="GO:0032259">
    <property type="term" value="P:methylation"/>
    <property type="evidence" value="ECO:0007669"/>
    <property type="project" value="UniProtKB-KW"/>
</dbReference>
<dbReference type="Gene3D" id="3.40.50.150">
    <property type="entry name" value="Vaccinia Virus protein VP39"/>
    <property type="match status" value="1"/>
</dbReference>
<evidence type="ECO:0000256" key="2">
    <source>
        <dbReference type="ARBA" id="ARBA00011900"/>
    </source>
</evidence>
<dbReference type="SUPFAM" id="SSF53335">
    <property type="entry name" value="S-adenosyl-L-methionine-dependent methyltransferases"/>
    <property type="match status" value="1"/>
</dbReference>
<protein>
    <recommendedName>
        <fullName evidence="2">site-specific DNA-methyltransferase (adenine-specific)</fullName>
        <ecNumber evidence="2">2.1.1.72</ecNumber>
    </recommendedName>
</protein>
<dbReference type="InterPro" id="IPR023095">
    <property type="entry name" value="Ade_MeTrfase_dom_2"/>
</dbReference>